<keyword evidence="1 3" id="KW-0240">DNA-directed RNA polymerase</keyword>
<dbReference type="GO" id="GO:0042797">
    <property type="term" value="P:tRNA transcription by RNA polymerase III"/>
    <property type="evidence" value="ECO:0007669"/>
    <property type="project" value="TreeGrafter"/>
</dbReference>
<name>A0AA96V8U2_9EURY</name>
<dbReference type="GO" id="GO:0003899">
    <property type="term" value="F:DNA-directed RNA polymerase activity"/>
    <property type="evidence" value="ECO:0007669"/>
    <property type="project" value="UniProtKB-UniRule"/>
</dbReference>
<comment type="catalytic activity">
    <reaction evidence="3">
        <text>RNA(n) + a ribonucleoside 5'-triphosphate = RNA(n+1) + diphosphate</text>
        <dbReference type="Rhea" id="RHEA:21248"/>
        <dbReference type="Rhea" id="RHEA-COMP:14527"/>
        <dbReference type="Rhea" id="RHEA-COMP:17342"/>
        <dbReference type="ChEBI" id="CHEBI:33019"/>
        <dbReference type="ChEBI" id="CHEBI:61557"/>
        <dbReference type="ChEBI" id="CHEBI:140395"/>
        <dbReference type="EC" id="2.7.7.6"/>
    </reaction>
</comment>
<comment type="similarity">
    <text evidence="3">Belongs to the archaeal Rpo6/eukaryotic RPB6 RNA polymerase subunit family.</text>
</comment>
<dbReference type="Pfam" id="PF01192">
    <property type="entry name" value="RNA_pol_Rpb6"/>
    <property type="match status" value="1"/>
</dbReference>
<keyword evidence="2 3" id="KW-0804">Transcription</keyword>
<organism evidence="4 5">
    <name type="scientific">Methanimicrococcus hongohii</name>
    <dbReference type="NCBI Taxonomy" id="3028295"/>
    <lineage>
        <taxon>Archaea</taxon>
        <taxon>Methanobacteriati</taxon>
        <taxon>Methanobacteriota</taxon>
        <taxon>Stenosarchaea group</taxon>
        <taxon>Methanomicrobia</taxon>
        <taxon>Methanosarcinales</taxon>
        <taxon>Methanosarcinaceae</taxon>
        <taxon>Methanimicrococcus</taxon>
    </lineage>
</organism>
<evidence type="ECO:0000256" key="2">
    <source>
        <dbReference type="ARBA" id="ARBA00023163"/>
    </source>
</evidence>
<proteinExistence type="inferred from homology"/>
<dbReference type="Proteomes" id="UP001302978">
    <property type="component" value="Chromosome"/>
</dbReference>
<sequence length="69" mass="7858">MKFPGEMGMKLQVQEYTRFERARIVGARALQISMGAPVLIQDYEKSGVDPLYIALEEFERGVVPITVKR</sequence>
<gene>
    <name evidence="3" type="primary">rpo6</name>
    <name evidence="3" type="synonym">rpoK</name>
    <name evidence="4" type="ORF">MmiHf6_08600</name>
</gene>
<dbReference type="PANTHER" id="PTHR47227">
    <property type="entry name" value="DNA-DIRECTED RNA POLYMERASE SUBUNIT K"/>
    <property type="match status" value="1"/>
</dbReference>
<dbReference type="InterPro" id="IPR020708">
    <property type="entry name" value="DNA-dir_RNA_polK_14-18kDa_CS"/>
</dbReference>
<dbReference type="HAMAP" id="MF_00192">
    <property type="entry name" value="RNApol_arch_Rpo6"/>
    <property type="match status" value="1"/>
</dbReference>
<dbReference type="SUPFAM" id="SSF63562">
    <property type="entry name" value="RPB6/omega subunit-like"/>
    <property type="match status" value="1"/>
</dbReference>
<accession>A0AA96V8U2</accession>
<dbReference type="GO" id="GO:0005737">
    <property type="term" value="C:cytoplasm"/>
    <property type="evidence" value="ECO:0007669"/>
    <property type="project" value="UniProtKB-SubCell"/>
</dbReference>
<dbReference type="InterPro" id="IPR036161">
    <property type="entry name" value="RPB6/omega-like_sf"/>
</dbReference>
<dbReference type="KEGG" id="mehf:MmiHf6_08600"/>
<dbReference type="AlphaFoldDB" id="A0AA96V8U2"/>
<dbReference type="InterPro" id="IPR006110">
    <property type="entry name" value="Pol_omega/Rpo6/RPB6"/>
</dbReference>
<dbReference type="GO" id="GO:0006360">
    <property type="term" value="P:transcription by RNA polymerase I"/>
    <property type="evidence" value="ECO:0007669"/>
    <property type="project" value="TreeGrafter"/>
</dbReference>
<evidence type="ECO:0000313" key="4">
    <source>
        <dbReference type="EMBL" id="WNY23551.1"/>
    </source>
</evidence>
<dbReference type="NCBIfam" id="NF002208">
    <property type="entry name" value="PRK01099.1-3"/>
    <property type="match status" value="1"/>
</dbReference>
<comment type="function">
    <text evidence="3">DNA-dependent RNA polymerase (RNAP) catalyzes the transcription of DNA into RNA using the four ribonucleoside triphosphates as substrates.</text>
</comment>
<reference evidence="4 5" key="1">
    <citation type="submission" date="2023-07" db="EMBL/GenBank/DDBJ databases">
        <title>Closed genoem sequence of Methanomicrococcus sp. Hf6.</title>
        <authorList>
            <person name="Poehlein A."/>
            <person name="Protasov E."/>
            <person name="Platt K."/>
            <person name="Reeh H."/>
            <person name="Daniel R."/>
            <person name="Brune A."/>
        </authorList>
    </citation>
    <scope>NUCLEOTIDE SEQUENCE [LARGE SCALE GENOMIC DNA]</scope>
    <source>
        <strain evidence="4 5">Hf6</strain>
    </source>
</reference>
<comment type="subunit">
    <text evidence="3">Part of the RNA polymerase complex.</text>
</comment>
<evidence type="ECO:0000313" key="5">
    <source>
        <dbReference type="Proteomes" id="UP001302978"/>
    </source>
</evidence>
<dbReference type="PANTHER" id="PTHR47227:SF5">
    <property type="entry name" value="DNA-DIRECTED RNA POLYMERASES I, II, AND III SUBUNIT RPABC2"/>
    <property type="match status" value="1"/>
</dbReference>
<evidence type="ECO:0000256" key="3">
    <source>
        <dbReference type="HAMAP-Rule" id="MF_00192"/>
    </source>
</evidence>
<dbReference type="InterPro" id="IPR006111">
    <property type="entry name" value="Rpo6/Rpb6"/>
</dbReference>
<evidence type="ECO:0000256" key="1">
    <source>
        <dbReference type="ARBA" id="ARBA00022478"/>
    </source>
</evidence>
<dbReference type="GO" id="GO:0006366">
    <property type="term" value="P:transcription by RNA polymerase II"/>
    <property type="evidence" value="ECO:0007669"/>
    <property type="project" value="TreeGrafter"/>
</dbReference>
<dbReference type="PIRSF" id="PIRSF000778">
    <property type="entry name" value="RpoK/RPB6"/>
    <property type="match status" value="1"/>
</dbReference>
<dbReference type="EMBL" id="CP131059">
    <property type="protein sequence ID" value="WNY23551.1"/>
    <property type="molecule type" value="Genomic_DNA"/>
</dbReference>
<protein>
    <recommendedName>
        <fullName evidence="3">DNA-directed RNA polymerase subunit Rpo6</fullName>
        <ecNumber evidence="3">2.7.7.6</ecNumber>
    </recommendedName>
    <alternativeName>
        <fullName evidence="3">DNA-directed RNA polymerase subunit K</fullName>
    </alternativeName>
</protein>
<dbReference type="GO" id="GO:0000428">
    <property type="term" value="C:DNA-directed RNA polymerase complex"/>
    <property type="evidence" value="ECO:0007669"/>
    <property type="project" value="UniProtKB-KW"/>
</dbReference>
<keyword evidence="5" id="KW-1185">Reference proteome</keyword>
<dbReference type="EC" id="2.7.7.6" evidence="3"/>
<comment type="subcellular location">
    <subcellularLocation>
        <location evidence="3">Cytoplasm</location>
    </subcellularLocation>
</comment>
<dbReference type="GO" id="GO:0003677">
    <property type="term" value="F:DNA binding"/>
    <property type="evidence" value="ECO:0007669"/>
    <property type="project" value="UniProtKB-UniRule"/>
</dbReference>
<keyword evidence="3" id="KW-0808">Transferase</keyword>
<dbReference type="SMART" id="SM01409">
    <property type="entry name" value="RNA_pol_Rpb6"/>
    <property type="match status" value="1"/>
</dbReference>
<keyword evidence="3" id="KW-0963">Cytoplasm</keyword>
<dbReference type="Gene3D" id="3.90.940.10">
    <property type="match status" value="1"/>
</dbReference>
<dbReference type="PROSITE" id="PS01111">
    <property type="entry name" value="RNA_POL_K_14KD"/>
    <property type="match status" value="1"/>
</dbReference>
<keyword evidence="3" id="KW-0548">Nucleotidyltransferase</keyword>